<gene>
    <name evidence="4" type="primary">LOC107271527</name>
</gene>
<keyword evidence="3" id="KW-1185">Reference proteome</keyword>
<evidence type="ECO:0000256" key="1">
    <source>
        <dbReference type="ARBA" id="ARBA00008390"/>
    </source>
</evidence>
<dbReference type="AlphaFoldDB" id="A0AAJ7C7T5"/>
<organism evidence="3 4">
    <name type="scientific">Cephus cinctus</name>
    <name type="common">Wheat stem sawfly</name>
    <dbReference type="NCBI Taxonomy" id="211228"/>
    <lineage>
        <taxon>Eukaryota</taxon>
        <taxon>Metazoa</taxon>
        <taxon>Ecdysozoa</taxon>
        <taxon>Arthropoda</taxon>
        <taxon>Hexapoda</taxon>
        <taxon>Insecta</taxon>
        <taxon>Pterygota</taxon>
        <taxon>Neoptera</taxon>
        <taxon>Endopterygota</taxon>
        <taxon>Hymenoptera</taxon>
        <taxon>Cephoidea</taxon>
        <taxon>Cephidae</taxon>
        <taxon>Cephus</taxon>
    </lineage>
</organism>
<dbReference type="KEGG" id="ccin:107271527"/>
<dbReference type="GO" id="GO:0008289">
    <property type="term" value="F:lipid binding"/>
    <property type="evidence" value="ECO:0007669"/>
    <property type="project" value="UniProtKB-KW"/>
</dbReference>
<dbReference type="InterPro" id="IPR012674">
    <property type="entry name" value="Calycin"/>
</dbReference>
<evidence type="ECO:0000256" key="2">
    <source>
        <dbReference type="ARBA" id="ARBA00023121"/>
    </source>
</evidence>
<keyword evidence="2" id="KW-0446">Lipid-binding</keyword>
<name>A0AAJ7C7T5_CEPCN</name>
<dbReference type="Gene3D" id="2.40.128.20">
    <property type="match status" value="1"/>
</dbReference>
<dbReference type="InterPro" id="IPR000463">
    <property type="entry name" value="Fatty_acid-bd"/>
</dbReference>
<dbReference type="PRINTS" id="PR00178">
    <property type="entry name" value="FATTYACIDBP"/>
</dbReference>
<evidence type="ECO:0000313" key="4">
    <source>
        <dbReference type="RefSeq" id="XP_015603131.2"/>
    </source>
</evidence>
<dbReference type="InterPro" id="IPR031259">
    <property type="entry name" value="ILBP"/>
</dbReference>
<dbReference type="RefSeq" id="XP_015603131.2">
    <property type="nucleotide sequence ID" value="XM_015747645.2"/>
</dbReference>
<sequence>MSIIKETDRVPLRQCPILRCLQKRDALIYITDIKEIWTGETESGNLKEHITHFPVNKKTSAVPEASRKDNIIAYIPEYIQGVPVERYYQQSKRESNTNPISHSTPYQSLLNIIVMARILGTYQHERNENIDEYFKAIGVPYIARKMMSASSPRLEIKQDGDKWIIRTISMIRTVESIFTLNTEYEESMPSGEILKNTTTLANGNLVTLSLLPDGSQTIREYEVTDEGVVLIMSHEKSGHVAKRYFKRLT</sequence>
<reference evidence="4" key="1">
    <citation type="submission" date="2025-08" db="UniProtKB">
        <authorList>
            <consortium name="RefSeq"/>
        </authorList>
    </citation>
    <scope>IDENTIFICATION</scope>
</reference>
<dbReference type="GeneID" id="107271527"/>
<dbReference type="SUPFAM" id="SSF50814">
    <property type="entry name" value="Lipocalins"/>
    <property type="match status" value="1"/>
</dbReference>
<dbReference type="CDD" id="cd00742">
    <property type="entry name" value="FABP"/>
    <property type="match status" value="1"/>
</dbReference>
<proteinExistence type="inferred from homology"/>
<accession>A0AAJ7C7T5</accession>
<protein>
    <submittedName>
        <fullName evidence="4">Fatty acid-binding protein homolog 5</fullName>
    </submittedName>
</protein>
<dbReference type="Proteomes" id="UP000694920">
    <property type="component" value="Unplaced"/>
</dbReference>
<evidence type="ECO:0000313" key="3">
    <source>
        <dbReference type="Proteomes" id="UP000694920"/>
    </source>
</evidence>
<dbReference type="PANTHER" id="PTHR11955">
    <property type="entry name" value="FATTY ACID BINDING PROTEIN"/>
    <property type="match status" value="1"/>
</dbReference>
<comment type="similarity">
    <text evidence="1">Belongs to the calycin superfamily. Fatty-acid binding protein (FABP) family.</text>
</comment>